<dbReference type="NCBIfam" id="NF010252">
    <property type="entry name" value="PRK13698.1"/>
    <property type="match status" value="1"/>
</dbReference>
<organism evidence="6 7">
    <name type="scientific">Pantoea brenneri</name>
    <dbReference type="NCBI Taxonomy" id="472694"/>
    <lineage>
        <taxon>Bacteria</taxon>
        <taxon>Pseudomonadati</taxon>
        <taxon>Pseudomonadota</taxon>
        <taxon>Gammaproteobacteria</taxon>
        <taxon>Enterobacterales</taxon>
        <taxon>Erwiniaceae</taxon>
        <taxon>Pantoea</taxon>
    </lineage>
</organism>
<reference evidence="6 7" key="1">
    <citation type="submission" date="2024-04" db="EMBL/GenBank/DDBJ databases">
        <authorList>
            <person name="Suleimanova A.D."/>
            <person name="Pudova D.S."/>
            <person name="Shagimardanova E.I."/>
            <person name="Sharipova M.R."/>
        </authorList>
    </citation>
    <scope>NUCLEOTIDE SEQUENCE [LARGE SCALE GENOMIC DNA]</scope>
    <source>
        <strain evidence="6 7">3.1</strain>
    </source>
</reference>
<evidence type="ECO:0000256" key="4">
    <source>
        <dbReference type="SAM" id="SignalP"/>
    </source>
</evidence>
<dbReference type="RefSeq" id="WP_031377973.1">
    <property type="nucleotide sequence ID" value="NZ_JBCGBG010000010.1"/>
</dbReference>
<feature type="region of interest" description="Disordered" evidence="3">
    <location>
        <begin position="1"/>
        <end position="20"/>
    </location>
</feature>
<keyword evidence="7" id="KW-1185">Reference proteome</keyword>
<proteinExistence type="inferred from homology"/>
<protein>
    <submittedName>
        <fullName evidence="6">ParB/RepB/Spo0J family plasmid partition protein</fullName>
    </submittedName>
</protein>
<dbReference type="InterPro" id="IPR040873">
    <property type="entry name" value="SoPB_HTH"/>
</dbReference>
<evidence type="ECO:0000259" key="5">
    <source>
        <dbReference type="SMART" id="SM00470"/>
    </source>
</evidence>
<name>A0ABU9MW27_9GAMM</name>
<feature type="signal peptide" evidence="4">
    <location>
        <begin position="1"/>
        <end position="24"/>
    </location>
</feature>
<feature type="domain" description="ParB-like N-terminal" evidence="5">
    <location>
        <begin position="65"/>
        <end position="152"/>
    </location>
</feature>
<dbReference type="PANTHER" id="PTHR38973">
    <property type="entry name" value="PLASMID PARTITIONING CONTROL PROTEIN-RELATED"/>
    <property type="match status" value="1"/>
</dbReference>
<dbReference type="SMART" id="SM00470">
    <property type="entry name" value="ParB"/>
    <property type="match status" value="1"/>
</dbReference>
<dbReference type="Gene3D" id="1.10.10.2830">
    <property type="match status" value="1"/>
</dbReference>
<feature type="chain" id="PRO_5046592104" evidence="4">
    <location>
        <begin position="25"/>
        <end position="318"/>
    </location>
</feature>
<dbReference type="Gene3D" id="6.10.140.1550">
    <property type="match status" value="1"/>
</dbReference>
<accession>A0ABU9MW27</accession>
<sequence>MKRAPIIAKASPSSSAAAPSTAHAAPVVDSLIARVGSMTKGNSIVLPVCGRDVKFTLETVPAGQVEKSTRVWGGNERVQAFLTEDALDDLIPSFLLNGQQNPAFGRQVKDGIEVADGSRRRMTAILTSSEYRVLTGDLDDEQMDALCKLGNDYRPTSAYERGRRYAMRLEKEFANNISALADAEGISRKVITRCVNTSKLPHDVLSLFSHPGELSARAGDQLFKAFEGKESLLDEQAQTLMAGRKNGLLYDADEILQELNKALTKSAFSVREPAIKKDFAPGASAQYKGNKVVFSLDKTRVPESLIARFEELLTQLQH</sequence>
<evidence type="ECO:0000313" key="7">
    <source>
        <dbReference type="Proteomes" id="UP001468095"/>
    </source>
</evidence>
<dbReference type="Pfam" id="PF18090">
    <property type="entry name" value="SoPB_HTH"/>
    <property type="match status" value="1"/>
</dbReference>
<dbReference type="EMBL" id="JBCGBG010000010">
    <property type="protein sequence ID" value="MEL7698350.1"/>
    <property type="molecule type" value="Genomic_DNA"/>
</dbReference>
<keyword evidence="2" id="KW-0238">DNA-binding</keyword>
<dbReference type="CDD" id="cd16394">
    <property type="entry name" value="sopB_N"/>
    <property type="match status" value="1"/>
</dbReference>
<dbReference type="InterPro" id="IPR003115">
    <property type="entry name" value="ParB_N"/>
</dbReference>
<gene>
    <name evidence="6" type="ORF">AABB92_22175</name>
</gene>
<dbReference type="SUPFAM" id="SSF110849">
    <property type="entry name" value="ParB/Sulfiredoxin"/>
    <property type="match status" value="1"/>
</dbReference>
<comment type="similarity">
    <text evidence="1">Belongs to the ParB family.</text>
</comment>
<keyword evidence="4" id="KW-0732">Signal</keyword>
<dbReference type="NCBIfam" id="TIGR00180">
    <property type="entry name" value="parB_part"/>
    <property type="match status" value="1"/>
</dbReference>
<dbReference type="InterPro" id="IPR004437">
    <property type="entry name" value="ParB/RepB/Spo0J"/>
</dbReference>
<evidence type="ECO:0000256" key="3">
    <source>
        <dbReference type="SAM" id="MobiDB-lite"/>
    </source>
</evidence>
<evidence type="ECO:0000256" key="1">
    <source>
        <dbReference type="ARBA" id="ARBA00006295"/>
    </source>
</evidence>
<dbReference type="PANTHER" id="PTHR38973:SF2">
    <property type="entry name" value="PARB_REPB_SPO0J FAMILY PLASMID PARTITION PROTEIN"/>
    <property type="match status" value="1"/>
</dbReference>
<evidence type="ECO:0000313" key="6">
    <source>
        <dbReference type="EMBL" id="MEL7698350.1"/>
    </source>
</evidence>
<comment type="caution">
    <text evidence="6">The sequence shown here is derived from an EMBL/GenBank/DDBJ whole genome shotgun (WGS) entry which is preliminary data.</text>
</comment>
<evidence type="ECO:0000256" key="2">
    <source>
        <dbReference type="ARBA" id="ARBA00023125"/>
    </source>
</evidence>
<dbReference type="InterPro" id="IPR036086">
    <property type="entry name" value="ParB/Sulfiredoxin_sf"/>
</dbReference>
<dbReference type="Proteomes" id="UP001468095">
    <property type="component" value="Unassembled WGS sequence"/>
</dbReference>